<dbReference type="Proteomes" id="UP000277424">
    <property type="component" value="Unassembled WGS sequence"/>
</dbReference>
<proteinExistence type="inferred from homology"/>
<dbReference type="InterPro" id="IPR050573">
    <property type="entry name" value="SDH/FRD_Iron-Sulfur"/>
</dbReference>
<dbReference type="GO" id="GO:0051536">
    <property type="term" value="F:iron-sulfur cluster binding"/>
    <property type="evidence" value="ECO:0007669"/>
    <property type="project" value="InterPro"/>
</dbReference>
<dbReference type="InterPro" id="IPR036010">
    <property type="entry name" value="2Fe-2S_ferredoxin-like_sf"/>
</dbReference>
<evidence type="ECO:0000256" key="5">
    <source>
        <dbReference type="SAM" id="MobiDB-lite"/>
    </source>
</evidence>
<dbReference type="Pfam" id="PF13085">
    <property type="entry name" value="Fer2_3"/>
    <property type="match status" value="1"/>
</dbReference>
<dbReference type="SUPFAM" id="SSF54292">
    <property type="entry name" value="2Fe-2S ferredoxin-like"/>
    <property type="match status" value="1"/>
</dbReference>
<feature type="domain" description="Succinate dehydogenase/fumarate reductase N-terminal" evidence="6">
    <location>
        <begin position="11"/>
        <end position="102"/>
    </location>
</feature>
<protein>
    <recommendedName>
        <fullName evidence="3">succinate dehydrogenase</fullName>
        <ecNumber evidence="3">1.3.5.1</ecNumber>
    </recommendedName>
</protein>
<evidence type="ECO:0000256" key="1">
    <source>
        <dbReference type="ARBA" id="ARBA00001927"/>
    </source>
</evidence>
<dbReference type="GO" id="GO:0008177">
    <property type="term" value="F:succinate dehydrogenase (quinone) activity"/>
    <property type="evidence" value="ECO:0007669"/>
    <property type="project" value="UniProtKB-EC"/>
</dbReference>
<dbReference type="EC" id="1.3.5.1" evidence="3"/>
<dbReference type="AlphaFoldDB" id="A0A420WGZ7"/>
<dbReference type="GO" id="GO:0009055">
    <property type="term" value="F:electron transfer activity"/>
    <property type="evidence" value="ECO:0007669"/>
    <property type="project" value="InterPro"/>
</dbReference>
<dbReference type="InterPro" id="IPR025192">
    <property type="entry name" value="Succ_DH/fum_Rdtase_N"/>
</dbReference>
<feature type="compositionally biased region" description="Basic and acidic residues" evidence="5">
    <location>
        <begin position="13"/>
        <end position="26"/>
    </location>
</feature>
<dbReference type="GO" id="GO:0009060">
    <property type="term" value="P:aerobic respiration"/>
    <property type="evidence" value="ECO:0007669"/>
    <property type="project" value="TreeGrafter"/>
</dbReference>
<evidence type="ECO:0000259" key="6">
    <source>
        <dbReference type="Pfam" id="PF13085"/>
    </source>
</evidence>
<dbReference type="OrthoDB" id="9804391at2"/>
<comment type="cofactor">
    <cofactor evidence="1">
        <name>[3Fe-4S] cluster</name>
        <dbReference type="ChEBI" id="CHEBI:21137"/>
    </cofactor>
</comment>
<dbReference type="GO" id="GO:0022904">
    <property type="term" value="P:respiratory electron transport chain"/>
    <property type="evidence" value="ECO:0007669"/>
    <property type="project" value="TreeGrafter"/>
</dbReference>
<comment type="cofactor">
    <cofactor evidence="4">
        <name>[2Fe-2S] cluster</name>
        <dbReference type="ChEBI" id="CHEBI:190135"/>
    </cofactor>
</comment>
<dbReference type="PANTHER" id="PTHR11921:SF29">
    <property type="entry name" value="SUCCINATE DEHYDROGENASE [UBIQUINONE] IRON-SULFUR SUBUNIT, MITOCHONDRIAL"/>
    <property type="match status" value="1"/>
</dbReference>
<evidence type="ECO:0000256" key="3">
    <source>
        <dbReference type="ARBA" id="ARBA00012792"/>
    </source>
</evidence>
<comment type="similarity">
    <text evidence="2">Belongs to the succinate dehydrogenase/fumarate reductase iron-sulfur protein family.</text>
</comment>
<gene>
    <name evidence="7" type="ORF">BCL74_2238</name>
</gene>
<feature type="region of interest" description="Disordered" evidence="5">
    <location>
        <begin position="1"/>
        <end position="28"/>
    </location>
</feature>
<evidence type="ECO:0000313" key="7">
    <source>
        <dbReference type="EMBL" id="RKQ70294.1"/>
    </source>
</evidence>
<evidence type="ECO:0000256" key="4">
    <source>
        <dbReference type="ARBA" id="ARBA00034078"/>
    </source>
</evidence>
<dbReference type="EMBL" id="RBIG01000002">
    <property type="protein sequence ID" value="RKQ70294.1"/>
    <property type="molecule type" value="Genomic_DNA"/>
</dbReference>
<name>A0A420WGZ7_9PROT</name>
<evidence type="ECO:0000313" key="8">
    <source>
        <dbReference type="Proteomes" id="UP000277424"/>
    </source>
</evidence>
<sequence length="110" mass="12380">MSQTARLILQRGRPGEAPRAETHDVPFEPGQSVLDGLRWIRAHRDPALAFRFSCINANACKECMMHLDGKVIYACTERLREGDMTLAPLPNKALIRDLVTEIAPPDERLE</sequence>
<dbReference type="PANTHER" id="PTHR11921">
    <property type="entry name" value="SUCCINATE DEHYDROGENASE IRON-SULFUR PROTEIN"/>
    <property type="match status" value="1"/>
</dbReference>
<comment type="caution">
    <text evidence="7">The sequence shown here is derived from an EMBL/GenBank/DDBJ whole genome shotgun (WGS) entry which is preliminary data.</text>
</comment>
<dbReference type="Gene3D" id="3.10.20.30">
    <property type="match status" value="1"/>
</dbReference>
<reference evidence="7 8" key="1">
    <citation type="submission" date="2018-10" db="EMBL/GenBank/DDBJ databases">
        <title>Comparative analysis of microorganisms from saline springs in Andes Mountain Range, Colombia.</title>
        <authorList>
            <person name="Rubin E."/>
        </authorList>
    </citation>
    <scope>NUCLEOTIDE SEQUENCE [LARGE SCALE GENOMIC DNA]</scope>
    <source>
        <strain evidence="7 8">USBA 36</strain>
    </source>
</reference>
<organism evidence="7 8">
    <name type="scientific">Oceanibaculum indicum</name>
    <dbReference type="NCBI Taxonomy" id="526216"/>
    <lineage>
        <taxon>Bacteria</taxon>
        <taxon>Pseudomonadati</taxon>
        <taxon>Pseudomonadota</taxon>
        <taxon>Alphaproteobacteria</taxon>
        <taxon>Rhodospirillales</taxon>
        <taxon>Oceanibaculaceae</taxon>
        <taxon>Oceanibaculum</taxon>
    </lineage>
</organism>
<evidence type="ECO:0000256" key="2">
    <source>
        <dbReference type="ARBA" id="ARBA00009433"/>
    </source>
</evidence>
<dbReference type="RefSeq" id="WP_121220001.1">
    <property type="nucleotide sequence ID" value="NZ_RBIG01000002.1"/>
</dbReference>
<dbReference type="InterPro" id="IPR012675">
    <property type="entry name" value="Beta-grasp_dom_sf"/>
</dbReference>
<accession>A0A420WGZ7</accession>